<accession>E0NKL3</accession>
<name>E0NKL3_9FIRM</name>
<dbReference type="PROSITE" id="PS50846">
    <property type="entry name" value="HMA_2"/>
    <property type="match status" value="1"/>
</dbReference>
<dbReference type="InterPro" id="IPR017969">
    <property type="entry name" value="Heavy-metal-associated_CS"/>
</dbReference>
<evidence type="ECO:0000313" key="3">
    <source>
        <dbReference type="EMBL" id="EFM25640.1"/>
    </source>
</evidence>
<keyword evidence="3" id="KW-0378">Hydrolase</keyword>
<evidence type="ECO:0000259" key="2">
    <source>
        <dbReference type="PROSITE" id="PS50846"/>
    </source>
</evidence>
<dbReference type="STRING" id="862517.HMPREF9225_0702"/>
<dbReference type="AlphaFoldDB" id="E0NKL3"/>
<dbReference type="Gene3D" id="3.30.70.100">
    <property type="match status" value="1"/>
</dbReference>
<dbReference type="RefSeq" id="WP_008901517.1">
    <property type="nucleotide sequence ID" value="NZ_GL397071.1"/>
</dbReference>
<comment type="caution">
    <text evidence="3">The sequence shown here is derived from an EMBL/GenBank/DDBJ whole genome shotgun (WGS) entry which is preliminary data.</text>
</comment>
<organism evidence="3 4">
    <name type="scientific">Peptoniphilus duerdenii ATCC BAA-1640</name>
    <dbReference type="NCBI Taxonomy" id="862517"/>
    <lineage>
        <taxon>Bacteria</taxon>
        <taxon>Bacillati</taxon>
        <taxon>Bacillota</taxon>
        <taxon>Tissierellia</taxon>
        <taxon>Tissierellales</taxon>
        <taxon>Peptoniphilaceae</taxon>
        <taxon>Peptoniphilus</taxon>
    </lineage>
</organism>
<dbReference type="HOGENOM" id="CLU_134973_6_2_9"/>
<sequence>MKKIIKIEGMKCENCSAHVKEALEALDSNLDVKISLFRKQATVEGENLNDEALKEAVEKAGYKVLGIN</sequence>
<keyword evidence="1" id="KW-0479">Metal-binding</keyword>
<protein>
    <submittedName>
        <fullName evidence="3">Heavy metal-associated domain protein</fullName>
        <ecNumber evidence="3">3.6.3.4</ecNumber>
    </submittedName>
</protein>
<dbReference type="GO" id="GO:0046872">
    <property type="term" value="F:metal ion binding"/>
    <property type="evidence" value="ECO:0007669"/>
    <property type="project" value="UniProtKB-KW"/>
</dbReference>
<evidence type="ECO:0000256" key="1">
    <source>
        <dbReference type="ARBA" id="ARBA00022723"/>
    </source>
</evidence>
<dbReference type="EC" id="3.6.3.4" evidence="3"/>
<dbReference type="EMBL" id="AEEH01000028">
    <property type="protein sequence ID" value="EFM25640.1"/>
    <property type="molecule type" value="Genomic_DNA"/>
</dbReference>
<dbReference type="InterPro" id="IPR036163">
    <property type="entry name" value="HMA_dom_sf"/>
</dbReference>
<keyword evidence="4" id="KW-1185">Reference proteome</keyword>
<dbReference type="eggNOG" id="COG2608">
    <property type="taxonomic scope" value="Bacteria"/>
</dbReference>
<dbReference type="Pfam" id="PF00403">
    <property type="entry name" value="HMA"/>
    <property type="match status" value="1"/>
</dbReference>
<evidence type="ECO:0000313" key="4">
    <source>
        <dbReference type="Proteomes" id="UP000003280"/>
    </source>
</evidence>
<reference evidence="3 4" key="1">
    <citation type="submission" date="2010-07" db="EMBL/GenBank/DDBJ databases">
        <authorList>
            <person name="Muzny D."/>
            <person name="Qin X."/>
            <person name="Deng J."/>
            <person name="Jiang H."/>
            <person name="Liu Y."/>
            <person name="Qu J."/>
            <person name="Song X.-Z."/>
            <person name="Zhang L."/>
            <person name="Thornton R."/>
            <person name="Coyle M."/>
            <person name="Francisco L."/>
            <person name="Jackson L."/>
            <person name="Javaid M."/>
            <person name="Korchina V."/>
            <person name="Kovar C."/>
            <person name="Mata R."/>
            <person name="Mathew T."/>
            <person name="Ngo R."/>
            <person name="Nguyen L."/>
            <person name="Nguyen N."/>
            <person name="Okwuonu G."/>
            <person name="Ongeri F."/>
            <person name="Pham C."/>
            <person name="Simmons D."/>
            <person name="Wilczek-Boney K."/>
            <person name="Hale W."/>
            <person name="Jakkamsetti A."/>
            <person name="Pham P."/>
            <person name="Ruth R."/>
            <person name="San Lucas F."/>
            <person name="Warren J."/>
            <person name="Zhang J."/>
            <person name="Zhao Z."/>
            <person name="Zhou C."/>
            <person name="Zhu D."/>
            <person name="Lee S."/>
            <person name="Bess C."/>
            <person name="Blankenburg K."/>
            <person name="Forbes L."/>
            <person name="Fu Q."/>
            <person name="Gubbala S."/>
            <person name="Hirani K."/>
            <person name="Jayaseelan J.C."/>
            <person name="Lara F."/>
            <person name="Munidasa M."/>
            <person name="Palculict T."/>
            <person name="Patil S."/>
            <person name="Pu L.-L."/>
            <person name="Saada N."/>
            <person name="Tang L."/>
            <person name="Weissenberger G."/>
            <person name="Zhu Y."/>
            <person name="Hemphill L."/>
            <person name="Shang Y."/>
            <person name="Youmans B."/>
            <person name="Ayvaz T."/>
            <person name="Ross M."/>
            <person name="Santibanez J."/>
            <person name="Aqrawi P."/>
            <person name="Gross S."/>
            <person name="Joshi V."/>
            <person name="Fowler G."/>
            <person name="Nazareth L."/>
            <person name="Reid J."/>
            <person name="Worley K."/>
            <person name="Petrosino J."/>
            <person name="Highlander S."/>
            <person name="Gibbs R."/>
        </authorList>
    </citation>
    <scope>NUCLEOTIDE SEQUENCE [LARGE SCALE GENOMIC DNA]</scope>
    <source>
        <strain evidence="3 4">ATCC BAA-1640</strain>
    </source>
</reference>
<dbReference type="OrthoDB" id="9813965at2"/>
<dbReference type="GO" id="GO:0016787">
    <property type="term" value="F:hydrolase activity"/>
    <property type="evidence" value="ECO:0007669"/>
    <property type="project" value="UniProtKB-KW"/>
</dbReference>
<proteinExistence type="predicted"/>
<feature type="domain" description="HMA" evidence="2">
    <location>
        <begin position="1"/>
        <end position="65"/>
    </location>
</feature>
<gene>
    <name evidence="3" type="primary">yieF</name>
    <name evidence="3" type="ORF">HMPREF9225_0702</name>
</gene>
<dbReference type="CDD" id="cd00371">
    <property type="entry name" value="HMA"/>
    <property type="match status" value="1"/>
</dbReference>
<dbReference type="PROSITE" id="PS01047">
    <property type="entry name" value="HMA_1"/>
    <property type="match status" value="1"/>
</dbReference>
<dbReference type="Proteomes" id="UP000003280">
    <property type="component" value="Unassembled WGS sequence"/>
</dbReference>
<dbReference type="InterPro" id="IPR006121">
    <property type="entry name" value="HMA_dom"/>
</dbReference>
<dbReference type="SUPFAM" id="SSF55008">
    <property type="entry name" value="HMA, heavy metal-associated domain"/>
    <property type="match status" value="1"/>
</dbReference>